<evidence type="ECO:0000313" key="2">
    <source>
        <dbReference type="Proteomes" id="UP000464735"/>
    </source>
</evidence>
<dbReference type="EMBL" id="CP046369">
    <property type="protein sequence ID" value="QIA69877.1"/>
    <property type="molecule type" value="Genomic_DNA"/>
</dbReference>
<reference evidence="1 2" key="1">
    <citation type="submission" date="2019-11" db="EMBL/GenBank/DDBJ databases">
        <title>Whole genome sequencing and comparative genomics analyses of five strains of Spiroplasma citri.</title>
        <authorList>
            <person name="Yokomi R."/>
            <person name="Chen J."/>
            <person name="Rattner R."/>
            <person name="Vidalakis G."/>
        </authorList>
    </citation>
    <scope>NUCLEOTIDE SEQUENCE [LARGE SCALE GENOMIC DNA]</scope>
    <source>
        <strain evidence="1 2">BR12</strain>
        <plasmid evidence="2">pscpbr12-1</plasmid>
    </source>
</reference>
<dbReference type="RefSeq" id="WP_147077105.1">
    <property type="nucleotide sequence ID" value="NZ_CP042472.1"/>
</dbReference>
<protein>
    <submittedName>
        <fullName evidence="1">Uncharacterized protein</fullName>
    </submittedName>
</protein>
<dbReference type="AlphaFoldDB" id="A0AAJ4ELC2"/>
<geneLocation type="plasmid" evidence="2">
    <name>pscpbr12-1</name>
</geneLocation>
<organism evidence="1 2">
    <name type="scientific">Spiroplasma citri</name>
    <dbReference type="NCBI Taxonomy" id="2133"/>
    <lineage>
        <taxon>Bacteria</taxon>
        <taxon>Bacillati</taxon>
        <taxon>Mycoplasmatota</taxon>
        <taxon>Mollicutes</taxon>
        <taxon>Entomoplasmatales</taxon>
        <taxon>Spiroplasmataceae</taxon>
        <taxon>Spiroplasma</taxon>
    </lineage>
</organism>
<keyword evidence="1" id="KW-0614">Plasmid</keyword>
<proteinExistence type="predicted"/>
<gene>
    <name evidence="1" type="ORF">GL298_10645</name>
</gene>
<evidence type="ECO:0000313" key="1">
    <source>
        <dbReference type="EMBL" id="QIA69877.1"/>
    </source>
</evidence>
<dbReference type="Proteomes" id="UP000464735">
    <property type="component" value="Plasmid pScpBR12-1"/>
</dbReference>
<accession>A0AAJ4ELC2</accession>
<sequence length="124" mass="14960">MGLNIKYLMKNKCNFAIVEGNTIRPCGKYSEDCIYDKNDKIWDYYCSEHYSKVKEDKINNEKSTENKEGCWCSKNECWCCRYRSELCCEDKKNICNCQMWLLYKDSWEKNIVCLIHKQHTKYSK</sequence>
<name>A0AAJ4ELC2_SPICI</name>